<dbReference type="SUPFAM" id="SSF52279">
    <property type="entry name" value="Beta-D-glucan exohydrolase, C-terminal domain"/>
    <property type="match status" value="1"/>
</dbReference>
<dbReference type="InterPro" id="IPR001764">
    <property type="entry name" value="Glyco_hydro_3_N"/>
</dbReference>
<dbReference type="InterPro" id="IPR019800">
    <property type="entry name" value="Glyco_hydro_3_AS"/>
</dbReference>
<dbReference type="InterPro" id="IPR013783">
    <property type="entry name" value="Ig-like_fold"/>
</dbReference>
<dbReference type="InterPro" id="IPR050288">
    <property type="entry name" value="Cellulose_deg_GH3"/>
</dbReference>
<dbReference type="InterPro" id="IPR036962">
    <property type="entry name" value="Glyco_hydro_3_N_sf"/>
</dbReference>
<keyword evidence="8" id="KW-1185">Reference proteome</keyword>
<dbReference type="Pfam" id="PF00933">
    <property type="entry name" value="Glyco_hydro_3"/>
    <property type="match status" value="1"/>
</dbReference>
<dbReference type="PANTHER" id="PTHR42715">
    <property type="entry name" value="BETA-GLUCOSIDASE"/>
    <property type="match status" value="1"/>
</dbReference>
<dbReference type="SMART" id="SM01217">
    <property type="entry name" value="Fn3_like"/>
    <property type="match status" value="1"/>
</dbReference>
<dbReference type="Gene3D" id="3.20.20.300">
    <property type="entry name" value="Glycoside hydrolase, family 3, N-terminal domain"/>
    <property type="match status" value="1"/>
</dbReference>
<dbReference type="Gene3D" id="3.40.50.1700">
    <property type="entry name" value="Glycoside hydrolase family 3 C-terminal domain"/>
    <property type="match status" value="1"/>
</dbReference>
<dbReference type="Pfam" id="PF01915">
    <property type="entry name" value="Glyco_hydro_3_C"/>
    <property type="match status" value="1"/>
</dbReference>
<dbReference type="AlphaFoldDB" id="A0A6M8HJU5"/>
<dbReference type="KEGG" id="lck:HN018_00580"/>
<comment type="similarity">
    <text evidence="1 5">Belongs to the glycosyl hydrolase 3 family.</text>
</comment>
<evidence type="ECO:0000313" key="8">
    <source>
        <dbReference type="Proteomes" id="UP000500767"/>
    </source>
</evidence>
<keyword evidence="4 5" id="KW-0326">Glycosidase</keyword>
<dbReference type="PROSITE" id="PS00775">
    <property type="entry name" value="GLYCOSYL_HYDROL_F3"/>
    <property type="match status" value="1"/>
</dbReference>
<keyword evidence="2 5" id="KW-0378">Hydrolase</keyword>
<evidence type="ECO:0000256" key="2">
    <source>
        <dbReference type="ARBA" id="ARBA00022801"/>
    </source>
</evidence>
<evidence type="ECO:0000313" key="7">
    <source>
        <dbReference type="EMBL" id="QKE88746.1"/>
    </source>
</evidence>
<dbReference type="PROSITE" id="PS51820">
    <property type="entry name" value="PA14"/>
    <property type="match status" value="1"/>
</dbReference>
<dbReference type="Gene3D" id="2.60.40.10">
    <property type="entry name" value="Immunoglobulins"/>
    <property type="match status" value="1"/>
</dbReference>
<dbReference type="PRINTS" id="PR00133">
    <property type="entry name" value="GLHYDRLASE3"/>
</dbReference>
<dbReference type="SUPFAM" id="SSF51445">
    <property type="entry name" value="(Trans)glycosidases"/>
    <property type="match status" value="1"/>
</dbReference>
<proteinExistence type="inferred from homology"/>
<dbReference type="Proteomes" id="UP000500767">
    <property type="component" value="Chromosome"/>
</dbReference>
<dbReference type="InterPro" id="IPR017853">
    <property type="entry name" value="GH"/>
</dbReference>
<dbReference type="InterPro" id="IPR026891">
    <property type="entry name" value="Fn3-like"/>
</dbReference>
<evidence type="ECO:0000256" key="1">
    <source>
        <dbReference type="ARBA" id="ARBA00005336"/>
    </source>
</evidence>
<reference evidence="7 8" key="1">
    <citation type="journal article" date="2014" name="World J. Microbiol. Biotechnol.">
        <title>Biodiversity and physiological characteristics of Antarctic and Arctic lichens-associated bacteria.</title>
        <authorList>
            <person name="Lee Y.M."/>
            <person name="Kim E.H."/>
            <person name="Lee H.K."/>
            <person name="Hong S.G."/>
        </authorList>
    </citation>
    <scope>NUCLEOTIDE SEQUENCE [LARGE SCALE GENOMIC DNA]</scope>
    <source>
        <strain evidence="7 8">PAMC 26569</strain>
    </source>
</reference>
<dbReference type="InterPro" id="IPR037524">
    <property type="entry name" value="PA14/GLEYA"/>
</dbReference>
<dbReference type="Pfam" id="PF14310">
    <property type="entry name" value="Fn3-like"/>
    <property type="match status" value="1"/>
</dbReference>
<dbReference type="PANTHER" id="PTHR42715:SF10">
    <property type="entry name" value="BETA-GLUCOSIDASE"/>
    <property type="match status" value="1"/>
</dbReference>
<dbReference type="RefSeq" id="WP_171832705.1">
    <property type="nucleotide sequence ID" value="NZ_CP053708.1"/>
</dbReference>
<evidence type="ECO:0000256" key="3">
    <source>
        <dbReference type="ARBA" id="ARBA00023277"/>
    </source>
</evidence>
<gene>
    <name evidence="7" type="ORF">HN018_00580</name>
</gene>
<dbReference type="GO" id="GO:0009251">
    <property type="term" value="P:glucan catabolic process"/>
    <property type="evidence" value="ECO:0007669"/>
    <property type="project" value="TreeGrafter"/>
</dbReference>
<dbReference type="GO" id="GO:0008422">
    <property type="term" value="F:beta-glucosidase activity"/>
    <property type="evidence" value="ECO:0007669"/>
    <property type="project" value="TreeGrafter"/>
</dbReference>
<name>A0A6M8HJU5_9PROT</name>
<evidence type="ECO:0000256" key="5">
    <source>
        <dbReference type="RuleBase" id="RU361161"/>
    </source>
</evidence>
<keyword evidence="3" id="KW-0119">Carbohydrate metabolism</keyword>
<accession>A0A6M8HJU5</accession>
<dbReference type="InterPro" id="IPR036881">
    <property type="entry name" value="Glyco_hydro_3_C_sf"/>
</dbReference>
<protein>
    <submittedName>
        <fullName evidence="7">Glycosyl hydrolase family 3</fullName>
    </submittedName>
</protein>
<dbReference type="EMBL" id="CP053708">
    <property type="protein sequence ID" value="QKE88746.1"/>
    <property type="molecule type" value="Genomic_DNA"/>
</dbReference>
<sequence>MTIADEIALVQGNGSSEPYVFFTAANPKLCLPSIGYEDGPAGAADGLTNVTQFPAGIAVAASFSKMDALLYGITLGAEQAAKGSGADLGPTVNIDRDPRWGRTFESLSEDPALTAGIGAAEIKGIQSQRVMAQVKHFDAYNQETNRNTQAEDDIVSERTLHEIYQPAFRTAINDAGSGSLMCAYSSVNGYYSCESRSLLTGVLRNEVNYKGLIMSDYGAVHDVSAATAGTDSEQPENTYFGAPLQAAVQNGSISRAVLNSQVEPILYEMFRFGFFNDPPQGNTAAVATSPDHVATSNALAEAGSVLLKNKNSLLPLAPGADIVVIGPAASAQVTTSGGGSAHVIPGPVVTPLAGIQAASSGGVTYQQGLPTDAQLTPIPSGDLSTPYAPTNYGGSYSATLTPTESGTYIVGFTNPGSYNVASLTINGTAIINNPGTPPVSIYSAAVQLTAGRKYSLTLGGAGPTSNLVWATPSTLQKYVAPAVAAARAARTAIVVVADDTESEAADRPNLSLASAQDALIEAVEAVNPRTVVVVQAGAPITMPWLNGVGAVLDTWYPGQTGGTALADLLYGKTNPGGHLPITFPTSLSAIPTASPAQFPGQNNTVEYSEGLLVGYRWYDQNKVTPLFPFGYGLSYTSFKYSDLRVESRSVDGVTPVRVSATVTNTGRVAGSDAAQLYLGYPSAAGEPPRKLVDFQRVNLAPGQSKRLNFTIRPSDEWWWNTNGWDETTGEYKVWVGDSSALADLPATGSYAMDRGIGNRHVGVSAPRSFTLGGSNTAVVTLSAGGSQTLAEINLSLAAPDGWKVQPTTATRFSNVLPGQTLSVAFQLTPPADAVTRDVTLFGTADFAPSTCARVADAQAANPLQLAQYAASGRESCKPAVRHGGVQIRLLK</sequence>
<dbReference type="InterPro" id="IPR018905">
    <property type="entry name" value="A-galactase_NEW3"/>
</dbReference>
<feature type="domain" description="PA14" evidence="6">
    <location>
        <begin position="350"/>
        <end position="489"/>
    </location>
</feature>
<dbReference type="InterPro" id="IPR002772">
    <property type="entry name" value="Glyco_hydro_3_C"/>
</dbReference>
<evidence type="ECO:0000259" key="6">
    <source>
        <dbReference type="PROSITE" id="PS51820"/>
    </source>
</evidence>
<dbReference type="Gene3D" id="2.60.120.380">
    <property type="match status" value="1"/>
</dbReference>
<evidence type="ECO:0000256" key="4">
    <source>
        <dbReference type="ARBA" id="ARBA00023295"/>
    </source>
</evidence>
<dbReference type="Pfam" id="PF10633">
    <property type="entry name" value="NPCBM_assoc"/>
    <property type="match status" value="1"/>
</dbReference>
<organism evidence="7 8">
    <name type="scientific">Lichenicola cladoniae</name>
    <dbReference type="NCBI Taxonomy" id="1484109"/>
    <lineage>
        <taxon>Bacteria</taxon>
        <taxon>Pseudomonadati</taxon>
        <taxon>Pseudomonadota</taxon>
        <taxon>Alphaproteobacteria</taxon>
        <taxon>Acetobacterales</taxon>
        <taxon>Acetobacteraceae</taxon>
        <taxon>Lichenicola</taxon>
    </lineage>
</organism>